<protein>
    <submittedName>
        <fullName evidence="2">Uncharacterized protein DUF58</fullName>
    </submittedName>
</protein>
<organism evidence="2 3">
    <name type="scientific">Rarobacter incanus</name>
    <dbReference type="NCBI Taxonomy" id="153494"/>
    <lineage>
        <taxon>Bacteria</taxon>
        <taxon>Bacillati</taxon>
        <taxon>Actinomycetota</taxon>
        <taxon>Actinomycetes</taxon>
        <taxon>Micrococcales</taxon>
        <taxon>Rarobacteraceae</taxon>
        <taxon>Rarobacter</taxon>
    </lineage>
</organism>
<dbReference type="SUPFAM" id="SSF53300">
    <property type="entry name" value="vWA-like"/>
    <property type="match status" value="1"/>
</dbReference>
<dbReference type="RefSeq" id="WP_142112288.1">
    <property type="nucleotide sequence ID" value="NZ_BAAATB010000010.1"/>
</dbReference>
<dbReference type="InterPro" id="IPR002881">
    <property type="entry name" value="DUF58"/>
</dbReference>
<dbReference type="PANTHER" id="PTHR33608:SF6">
    <property type="entry name" value="BLL2464 PROTEIN"/>
    <property type="match status" value="1"/>
</dbReference>
<sequence length="299" mass="32805">MTDQQRLAQVRARLELPMLRRAAGLLEGRHRSIFKGHGQDFDDLSLYNPGDDIGDIDWKSSARAGIPIIRRFVRQSNLTTVLAVDTGSEMGATAASGAETKGEVAVFLASIIAYVSRDRGDRVALVAGDSGRIQQRPPRASTQDLEILLEQVSRMFDVSARPRDLERVLRRVEDAFHRRALVVLVTDESQPHPDLLPVLRRLRMRHTILIIAVGDANPFSPEIATTDTPIQDVAGTLVLPPFLRGRTTLAQAAGQAAAQARHRAFETARAAKADMMITAGSDNALADLVTLLGRYRYVS</sequence>
<evidence type="ECO:0000313" key="3">
    <source>
        <dbReference type="Proteomes" id="UP000316181"/>
    </source>
</evidence>
<dbReference type="OrthoDB" id="9776116at2"/>
<dbReference type="Gene3D" id="3.40.50.410">
    <property type="entry name" value="von Willebrand factor, type A domain"/>
    <property type="match status" value="1"/>
</dbReference>
<comment type="caution">
    <text evidence="2">The sequence shown here is derived from an EMBL/GenBank/DDBJ whole genome shotgun (WGS) entry which is preliminary data.</text>
</comment>
<evidence type="ECO:0000259" key="1">
    <source>
        <dbReference type="Pfam" id="PF01882"/>
    </source>
</evidence>
<dbReference type="AlphaFoldDB" id="A0A542SQ92"/>
<dbReference type="InterPro" id="IPR036465">
    <property type="entry name" value="vWFA_dom_sf"/>
</dbReference>
<feature type="domain" description="DUF58" evidence="1">
    <location>
        <begin position="47"/>
        <end position="216"/>
    </location>
</feature>
<dbReference type="PANTHER" id="PTHR33608">
    <property type="entry name" value="BLL2464 PROTEIN"/>
    <property type="match status" value="1"/>
</dbReference>
<dbReference type="Proteomes" id="UP000316181">
    <property type="component" value="Unassembled WGS sequence"/>
</dbReference>
<gene>
    <name evidence="2" type="ORF">FB389_1469</name>
</gene>
<reference evidence="2 3" key="1">
    <citation type="submission" date="2019-06" db="EMBL/GenBank/DDBJ databases">
        <title>Sequencing the genomes of 1000 actinobacteria strains.</title>
        <authorList>
            <person name="Klenk H.-P."/>
        </authorList>
    </citation>
    <scope>NUCLEOTIDE SEQUENCE [LARGE SCALE GENOMIC DNA]</scope>
    <source>
        <strain evidence="2 3">DSM 10596</strain>
    </source>
</reference>
<keyword evidence="3" id="KW-1185">Reference proteome</keyword>
<proteinExistence type="predicted"/>
<accession>A0A542SQ92</accession>
<name>A0A542SQ92_9MICO</name>
<dbReference type="EMBL" id="VFNV01000001">
    <property type="protein sequence ID" value="TQK76779.1"/>
    <property type="molecule type" value="Genomic_DNA"/>
</dbReference>
<dbReference type="Pfam" id="PF01882">
    <property type="entry name" value="DUF58"/>
    <property type="match status" value="1"/>
</dbReference>
<evidence type="ECO:0000313" key="2">
    <source>
        <dbReference type="EMBL" id="TQK76779.1"/>
    </source>
</evidence>